<dbReference type="OrthoDB" id="2664253at2"/>
<feature type="transmembrane region" description="Helical" evidence="1">
    <location>
        <begin position="21"/>
        <end position="42"/>
    </location>
</feature>
<dbReference type="EMBL" id="QTTN01000004">
    <property type="protein sequence ID" value="REE91555.1"/>
    <property type="molecule type" value="Genomic_DNA"/>
</dbReference>
<keyword evidence="1" id="KW-1133">Transmembrane helix</keyword>
<reference evidence="2 3" key="1">
    <citation type="submission" date="2018-08" db="EMBL/GenBank/DDBJ databases">
        <title>Genomic Encyclopedia of Type Strains, Phase III (KMG-III): the genomes of soil and plant-associated and newly described type strains.</title>
        <authorList>
            <person name="Whitman W."/>
        </authorList>
    </citation>
    <scope>NUCLEOTIDE SEQUENCE [LARGE SCALE GENOMIC DNA]</scope>
    <source>
        <strain evidence="2 3">CGMCC 1.10966</strain>
    </source>
</reference>
<name>A0A3D9SGZ6_9BACL</name>
<comment type="caution">
    <text evidence="2">The sequence shown here is derived from an EMBL/GenBank/DDBJ whole genome shotgun (WGS) entry which is preliminary data.</text>
</comment>
<evidence type="ECO:0008006" key="4">
    <source>
        <dbReference type="Google" id="ProtNLM"/>
    </source>
</evidence>
<keyword evidence="1" id="KW-0472">Membrane</keyword>
<evidence type="ECO:0000313" key="2">
    <source>
        <dbReference type="EMBL" id="REE91555.1"/>
    </source>
</evidence>
<sequence length="84" mass="9367">MEEISNELIKAREIQIAKIEFLAASIVAIGDGLSVIAAGLALEALENTIDQMPQNQSNRSKQLSSIQHSLDYYINELIQIRNRI</sequence>
<evidence type="ECO:0000256" key="1">
    <source>
        <dbReference type="SAM" id="Phobius"/>
    </source>
</evidence>
<evidence type="ECO:0000313" key="3">
    <source>
        <dbReference type="Proteomes" id="UP000256304"/>
    </source>
</evidence>
<gene>
    <name evidence="2" type="ORF">A8990_10462</name>
</gene>
<keyword evidence="1" id="KW-0812">Transmembrane</keyword>
<dbReference type="AlphaFoldDB" id="A0A3D9SGZ6"/>
<accession>A0A3D9SGZ6</accession>
<proteinExistence type="predicted"/>
<dbReference type="RefSeq" id="WP_116187903.1">
    <property type="nucleotide sequence ID" value="NZ_QTTN01000004.1"/>
</dbReference>
<protein>
    <recommendedName>
        <fullName evidence="4">Translation initiation factor 2</fullName>
    </recommendedName>
</protein>
<dbReference type="Proteomes" id="UP000256304">
    <property type="component" value="Unassembled WGS sequence"/>
</dbReference>
<keyword evidence="3" id="KW-1185">Reference proteome</keyword>
<organism evidence="2 3">
    <name type="scientific">Paenibacillus taihuensis</name>
    <dbReference type="NCBI Taxonomy" id="1156355"/>
    <lineage>
        <taxon>Bacteria</taxon>
        <taxon>Bacillati</taxon>
        <taxon>Bacillota</taxon>
        <taxon>Bacilli</taxon>
        <taxon>Bacillales</taxon>
        <taxon>Paenibacillaceae</taxon>
        <taxon>Paenibacillus</taxon>
    </lineage>
</organism>